<reference evidence="1 2" key="1">
    <citation type="submission" date="2024-06" db="EMBL/GenBank/DDBJ databases">
        <title>The Natural Products Discovery Center: Release of the First 8490 Sequenced Strains for Exploring Actinobacteria Biosynthetic Diversity.</title>
        <authorList>
            <person name="Kalkreuter E."/>
            <person name="Kautsar S.A."/>
            <person name="Yang D."/>
            <person name="Bader C.D."/>
            <person name="Teijaro C.N."/>
            <person name="Fluegel L."/>
            <person name="Davis C.M."/>
            <person name="Simpson J.R."/>
            <person name="Lauterbach L."/>
            <person name="Steele A.D."/>
            <person name="Gui C."/>
            <person name="Meng S."/>
            <person name="Li G."/>
            <person name="Viehrig K."/>
            <person name="Ye F."/>
            <person name="Su P."/>
            <person name="Kiefer A.F."/>
            <person name="Nichols A."/>
            <person name="Cepeda A.J."/>
            <person name="Yan W."/>
            <person name="Fan B."/>
            <person name="Jiang Y."/>
            <person name="Adhikari A."/>
            <person name="Zheng C.-J."/>
            <person name="Schuster L."/>
            <person name="Cowan T.M."/>
            <person name="Smanski M.J."/>
            <person name="Chevrette M.G."/>
            <person name="De Carvalho L.P.S."/>
            <person name="Shen B."/>
        </authorList>
    </citation>
    <scope>NUCLEOTIDE SEQUENCE [LARGE SCALE GENOMIC DNA]</scope>
    <source>
        <strain evidence="1 2">NPDC000837</strain>
    </source>
</reference>
<organism evidence="1 2">
    <name type="scientific">Streptomyces xantholiticus</name>
    <dbReference type="NCBI Taxonomy" id="68285"/>
    <lineage>
        <taxon>Bacteria</taxon>
        <taxon>Bacillati</taxon>
        <taxon>Actinomycetota</taxon>
        <taxon>Actinomycetes</taxon>
        <taxon>Kitasatosporales</taxon>
        <taxon>Streptomycetaceae</taxon>
        <taxon>Streptomyces</taxon>
    </lineage>
</organism>
<protein>
    <submittedName>
        <fullName evidence="1">Uncharacterized protein</fullName>
    </submittedName>
</protein>
<keyword evidence="2" id="KW-1185">Reference proteome</keyword>
<dbReference type="Proteomes" id="UP001445472">
    <property type="component" value="Unassembled WGS sequence"/>
</dbReference>
<accession>A0ABV1UPW5</accession>
<comment type="caution">
    <text evidence="1">The sequence shown here is derived from an EMBL/GenBank/DDBJ whole genome shotgun (WGS) entry which is preliminary data.</text>
</comment>
<sequence length="302" mass="33193">MADMEYRGIHPTALTPADAAEFARMLHDAPGPHLGRAPVPVVVHDPGTTPAGRRAALQVVYDAIVARIGEPTLYGGSADGPSVRWRDSSRTLLLAGDRQQVGLSVHDTRTLEAEEQRAFEWGGAWSGGQPYDQAFLPYVWQLDRSGPGERPTARPGGRLAADLAQFQYGLELLLRAWSEQLSVQVGTDWASFCVTSAADRGRQLLVSYSLEDGLHASIDDRDGENNEDRARMMLARGWQSRDRGWWQTDFLDPGHECAAALAALVVTELYARGTRGPEELRARDVSCKDRGELWLPGLGIRH</sequence>
<dbReference type="EMBL" id="JBEPBX010000003">
    <property type="protein sequence ID" value="MER6612849.1"/>
    <property type="molecule type" value="Genomic_DNA"/>
</dbReference>
<evidence type="ECO:0000313" key="1">
    <source>
        <dbReference type="EMBL" id="MER6612849.1"/>
    </source>
</evidence>
<gene>
    <name evidence="1" type="ORF">ABT276_05575</name>
</gene>
<evidence type="ECO:0000313" key="2">
    <source>
        <dbReference type="Proteomes" id="UP001445472"/>
    </source>
</evidence>
<name>A0ABV1UPW5_9ACTN</name>
<proteinExistence type="predicted"/>